<proteinExistence type="predicted"/>
<evidence type="ECO:0000313" key="3">
    <source>
        <dbReference type="Proteomes" id="UP000199608"/>
    </source>
</evidence>
<dbReference type="PANTHER" id="PTHR33169">
    <property type="entry name" value="PADR-FAMILY TRANSCRIPTIONAL REGULATOR"/>
    <property type="match status" value="1"/>
</dbReference>
<dbReference type="InterPro" id="IPR052509">
    <property type="entry name" value="Metal_resp_DNA-bind_regulator"/>
</dbReference>
<evidence type="ECO:0000313" key="2">
    <source>
        <dbReference type="EMBL" id="SDU61776.1"/>
    </source>
</evidence>
<accession>A0A1H2K053</accession>
<organism evidence="2 3">
    <name type="scientific">Desulfobacula phenolica</name>
    <dbReference type="NCBI Taxonomy" id="90732"/>
    <lineage>
        <taxon>Bacteria</taxon>
        <taxon>Pseudomonadati</taxon>
        <taxon>Thermodesulfobacteriota</taxon>
        <taxon>Desulfobacteria</taxon>
        <taxon>Desulfobacterales</taxon>
        <taxon>Desulfobacteraceae</taxon>
        <taxon>Desulfobacula</taxon>
    </lineage>
</organism>
<feature type="domain" description="Transcription regulator PadR N-terminal" evidence="1">
    <location>
        <begin position="22"/>
        <end position="94"/>
    </location>
</feature>
<name>A0A1H2K053_9BACT</name>
<dbReference type="AlphaFoldDB" id="A0A1H2K053"/>
<dbReference type="SUPFAM" id="SSF46785">
    <property type="entry name" value="Winged helix' DNA-binding domain"/>
    <property type="match status" value="1"/>
</dbReference>
<dbReference type="InterPro" id="IPR005149">
    <property type="entry name" value="Tscrpt_reg_PadR_N"/>
</dbReference>
<dbReference type="Proteomes" id="UP000199608">
    <property type="component" value="Unassembled WGS sequence"/>
</dbReference>
<protein>
    <submittedName>
        <fullName evidence="2">Poly-beta-hydroxybutyrate-responsive repressor</fullName>
    </submittedName>
</protein>
<dbReference type="Gene3D" id="1.10.10.10">
    <property type="entry name" value="Winged helix-like DNA-binding domain superfamily/Winged helix DNA-binding domain"/>
    <property type="match status" value="1"/>
</dbReference>
<dbReference type="RefSeq" id="WP_014955541.1">
    <property type="nucleotide sequence ID" value="NZ_FNLL01000018.1"/>
</dbReference>
<gene>
    <name evidence="2" type="ORF">SAMN04487931_1185</name>
</gene>
<dbReference type="InterPro" id="IPR036390">
    <property type="entry name" value="WH_DNA-bd_sf"/>
</dbReference>
<evidence type="ECO:0000259" key="1">
    <source>
        <dbReference type="Pfam" id="PF03551"/>
    </source>
</evidence>
<reference evidence="3" key="1">
    <citation type="submission" date="2016-10" db="EMBL/GenBank/DDBJ databases">
        <authorList>
            <person name="Varghese N."/>
            <person name="Submissions S."/>
        </authorList>
    </citation>
    <scope>NUCLEOTIDE SEQUENCE [LARGE SCALE GENOMIC DNA]</scope>
    <source>
        <strain evidence="3">DSM 3384</strain>
    </source>
</reference>
<dbReference type="InterPro" id="IPR036388">
    <property type="entry name" value="WH-like_DNA-bd_sf"/>
</dbReference>
<dbReference type="PANTHER" id="PTHR33169:SF14">
    <property type="entry name" value="TRANSCRIPTIONAL REGULATOR RV3488"/>
    <property type="match status" value="1"/>
</dbReference>
<sequence>MRDEKSLKPGSGRQERYIQASILLGLSLKPSYGYELISTIQSYGFIQGDAPPGMVYRHLRQMEEDNLLQSEWETKQAGAAKRIYTITQEGKEVLSYWIKFMVKKAQQLNDFVQMYHDAQQK</sequence>
<keyword evidence="3" id="KW-1185">Reference proteome</keyword>
<dbReference type="EMBL" id="FNLL01000018">
    <property type="protein sequence ID" value="SDU61776.1"/>
    <property type="molecule type" value="Genomic_DNA"/>
</dbReference>
<dbReference type="Pfam" id="PF03551">
    <property type="entry name" value="PadR"/>
    <property type="match status" value="1"/>
</dbReference>